<dbReference type="EMBL" id="CP061038">
    <property type="protein sequence ID" value="QNQ08086.1"/>
    <property type="molecule type" value="Genomic_DNA"/>
</dbReference>
<dbReference type="KEGG" id="spap:H3Z74_15045"/>
<reference evidence="2 3" key="1">
    <citation type="submission" date="2020-09" db="EMBL/GenBank/DDBJ databases">
        <title>Sphingomonas sp., a new species isolated from pork steak.</title>
        <authorList>
            <person name="Heidler von Heilborn D."/>
        </authorList>
    </citation>
    <scope>NUCLEOTIDE SEQUENCE [LARGE SCALE GENOMIC DNA]</scope>
    <source>
        <strain evidence="3">S8-3T</strain>
    </source>
</reference>
<dbReference type="Proteomes" id="UP000516148">
    <property type="component" value="Chromosome"/>
</dbReference>
<evidence type="ECO:0000313" key="3">
    <source>
        <dbReference type="Proteomes" id="UP000516148"/>
    </source>
</evidence>
<keyword evidence="1" id="KW-0472">Membrane</keyword>
<keyword evidence="1" id="KW-1133">Transmembrane helix</keyword>
<keyword evidence="1" id="KW-0812">Transmembrane</keyword>
<gene>
    <name evidence="2" type="ORF">H3Z74_15045</name>
</gene>
<dbReference type="RefSeq" id="WP_187760416.1">
    <property type="nucleotide sequence ID" value="NZ_CP061038.1"/>
</dbReference>
<evidence type="ECO:0000313" key="2">
    <source>
        <dbReference type="EMBL" id="QNQ08086.1"/>
    </source>
</evidence>
<accession>A0A7H0LEI3</accession>
<keyword evidence="3" id="KW-1185">Reference proteome</keyword>
<evidence type="ECO:0000256" key="1">
    <source>
        <dbReference type="SAM" id="Phobius"/>
    </source>
</evidence>
<feature type="transmembrane region" description="Helical" evidence="1">
    <location>
        <begin position="84"/>
        <end position="106"/>
    </location>
</feature>
<dbReference type="AlphaFoldDB" id="A0A7H0LEI3"/>
<name>A0A7H0LEI3_9SPHN</name>
<proteinExistence type="predicted"/>
<organism evidence="2 3">
    <name type="scientific">Sphingomonas alpina</name>
    <dbReference type="NCBI Taxonomy" id="653931"/>
    <lineage>
        <taxon>Bacteria</taxon>
        <taxon>Pseudomonadati</taxon>
        <taxon>Pseudomonadota</taxon>
        <taxon>Alphaproteobacteria</taxon>
        <taxon>Sphingomonadales</taxon>
        <taxon>Sphingomonadaceae</taxon>
        <taxon>Sphingomonas</taxon>
    </lineage>
</organism>
<sequence length="162" mass="17474">MARRIILRSPLAPDVLARKLKAVLGGRGREMKAVGVTGQGTDRDMMLFYFRPDVRNAFPRSLIATVEPDGDGSRIAGRIGAPPSAAVFLGCWFGILTLFLALAGRWMIESGTPLGDGWRLIAIPLALMAFGGWLYRRSTATAKEDEAAILAFLADTVSARPV</sequence>
<feature type="transmembrane region" description="Helical" evidence="1">
    <location>
        <begin position="118"/>
        <end position="135"/>
    </location>
</feature>
<protein>
    <submittedName>
        <fullName evidence="2">Uncharacterized protein</fullName>
    </submittedName>
</protein>